<keyword evidence="3" id="KW-1185">Reference proteome</keyword>
<dbReference type="PANTHER" id="PTHR24416">
    <property type="entry name" value="TYROSINE-PROTEIN KINASE RECEPTOR"/>
    <property type="match status" value="1"/>
</dbReference>
<dbReference type="PROSITE" id="PS50011">
    <property type="entry name" value="PROTEIN_KINASE_DOM"/>
    <property type="match status" value="1"/>
</dbReference>
<dbReference type="InterPro" id="IPR008266">
    <property type="entry name" value="Tyr_kinase_AS"/>
</dbReference>
<dbReference type="GO" id="GO:0005524">
    <property type="term" value="F:ATP binding"/>
    <property type="evidence" value="ECO:0007669"/>
    <property type="project" value="InterPro"/>
</dbReference>
<dbReference type="PROSITE" id="PS00109">
    <property type="entry name" value="PROTEIN_KINASE_TYR"/>
    <property type="match status" value="1"/>
</dbReference>
<dbReference type="GO" id="GO:0004714">
    <property type="term" value="F:transmembrane receptor protein tyrosine kinase activity"/>
    <property type="evidence" value="ECO:0007669"/>
    <property type="project" value="TreeGrafter"/>
</dbReference>
<dbReference type="Gene3D" id="1.10.510.10">
    <property type="entry name" value="Transferase(Phosphotransferase) domain 1"/>
    <property type="match status" value="1"/>
</dbReference>
<dbReference type="InterPro" id="IPR000719">
    <property type="entry name" value="Prot_kinase_dom"/>
</dbReference>
<sequence>LTLQEWQAAGGMKALERTPSTRYTPFPKAEGSGNEFDEWEIDRCHVSSDYTTKLGQGAFGSVYLGIVDNSKIPTTTGKSIIEQSALRKENNTVAIKMLHESADKLQQIQFFEEIDLMKRLGYHERLVNMLACATQSEPALLIIEYCAHGDLLNYMRERRQFMLGSAVEAMSSMDRSMIITQKQQLMFCVQIAYGLEYLSQRGFVHRDIAARNILVDQHESCKIGDFGLCREVEKEDEHYHSRGGRLPLKWMSPEAIERYDFAIASDVWAFGILLFEIITLGGNPYPDWPAAEVLSRLKRGRRMDRPDNCTDHMFTVMNSCWQLAPDDRPSFSELRMKMGVALEEVSEDDYYLKLNARAMYYCTQSEIDDDTEIIEEENDKSMRL</sequence>
<evidence type="ECO:0000259" key="1">
    <source>
        <dbReference type="PROSITE" id="PS50011"/>
    </source>
</evidence>
<dbReference type="GO" id="GO:0007169">
    <property type="term" value="P:cell surface receptor protein tyrosine kinase signaling pathway"/>
    <property type="evidence" value="ECO:0007669"/>
    <property type="project" value="TreeGrafter"/>
</dbReference>
<dbReference type="PANTHER" id="PTHR24416:SF583">
    <property type="entry name" value="RECEPTOR PROTEIN-TYROSINE KINASE"/>
    <property type="match status" value="1"/>
</dbReference>
<dbReference type="GO" id="GO:0005886">
    <property type="term" value="C:plasma membrane"/>
    <property type="evidence" value="ECO:0007669"/>
    <property type="project" value="TreeGrafter"/>
</dbReference>
<dbReference type="AlphaFoldDB" id="A0AAV5TXR1"/>
<accession>A0AAV5TXR1</accession>
<dbReference type="FunFam" id="1.10.510.10:FF:001384">
    <property type="entry name" value="C-type lectin"/>
    <property type="match status" value="1"/>
</dbReference>
<dbReference type="PRINTS" id="PR00109">
    <property type="entry name" value="TYRKINASE"/>
</dbReference>
<dbReference type="Gene3D" id="3.30.200.20">
    <property type="entry name" value="Phosphorylase Kinase, domain 1"/>
    <property type="match status" value="1"/>
</dbReference>
<dbReference type="SUPFAM" id="SSF56112">
    <property type="entry name" value="Protein kinase-like (PK-like)"/>
    <property type="match status" value="1"/>
</dbReference>
<dbReference type="Pfam" id="PF07714">
    <property type="entry name" value="PK_Tyr_Ser-Thr"/>
    <property type="match status" value="1"/>
</dbReference>
<dbReference type="CDD" id="cd00192">
    <property type="entry name" value="PTKc"/>
    <property type="match status" value="1"/>
</dbReference>
<dbReference type="Proteomes" id="UP001432027">
    <property type="component" value="Unassembled WGS sequence"/>
</dbReference>
<name>A0AAV5TXR1_9BILA</name>
<gene>
    <name evidence="2" type="ORF">PENTCL1PPCAC_21503</name>
</gene>
<feature type="domain" description="Protein kinase" evidence="1">
    <location>
        <begin position="48"/>
        <end position="352"/>
    </location>
</feature>
<evidence type="ECO:0000313" key="2">
    <source>
        <dbReference type="EMBL" id="GMS99328.1"/>
    </source>
</evidence>
<evidence type="ECO:0000313" key="3">
    <source>
        <dbReference type="Proteomes" id="UP001432027"/>
    </source>
</evidence>
<proteinExistence type="predicted"/>
<dbReference type="GO" id="GO:0043235">
    <property type="term" value="C:receptor complex"/>
    <property type="evidence" value="ECO:0007669"/>
    <property type="project" value="TreeGrafter"/>
</dbReference>
<dbReference type="SMART" id="SM00219">
    <property type="entry name" value="TyrKc"/>
    <property type="match status" value="1"/>
</dbReference>
<dbReference type="InterPro" id="IPR020635">
    <property type="entry name" value="Tyr_kinase_cat_dom"/>
</dbReference>
<feature type="non-terminal residue" evidence="2">
    <location>
        <position position="1"/>
    </location>
</feature>
<protein>
    <recommendedName>
        <fullName evidence="1">Protein kinase domain-containing protein</fullName>
    </recommendedName>
</protein>
<reference evidence="2" key="1">
    <citation type="submission" date="2023-10" db="EMBL/GenBank/DDBJ databases">
        <title>Genome assembly of Pristionchus species.</title>
        <authorList>
            <person name="Yoshida K."/>
            <person name="Sommer R.J."/>
        </authorList>
    </citation>
    <scope>NUCLEOTIDE SEQUENCE</scope>
    <source>
        <strain evidence="2">RS0144</strain>
    </source>
</reference>
<organism evidence="2 3">
    <name type="scientific">Pristionchus entomophagus</name>
    <dbReference type="NCBI Taxonomy" id="358040"/>
    <lineage>
        <taxon>Eukaryota</taxon>
        <taxon>Metazoa</taxon>
        <taxon>Ecdysozoa</taxon>
        <taxon>Nematoda</taxon>
        <taxon>Chromadorea</taxon>
        <taxon>Rhabditida</taxon>
        <taxon>Rhabditina</taxon>
        <taxon>Diplogasteromorpha</taxon>
        <taxon>Diplogasteroidea</taxon>
        <taxon>Neodiplogasteridae</taxon>
        <taxon>Pristionchus</taxon>
    </lineage>
</organism>
<dbReference type="FunFam" id="3.30.200.20:FF:001232">
    <property type="entry name" value="Uncharacterized protein"/>
    <property type="match status" value="1"/>
</dbReference>
<dbReference type="InterPro" id="IPR011009">
    <property type="entry name" value="Kinase-like_dom_sf"/>
</dbReference>
<dbReference type="EMBL" id="BTSX01000005">
    <property type="protein sequence ID" value="GMS99328.1"/>
    <property type="molecule type" value="Genomic_DNA"/>
</dbReference>
<comment type="caution">
    <text evidence="2">The sequence shown here is derived from an EMBL/GenBank/DDBJ whole genome shotgun (WGS) entry which is preliminary data.</text>
</comment>
<dbReference type="InterPro" id="IPR001245">
    <property type="entry name" value="Ser-Thr/Tyr_kinase_cat_dom"/>
</dbReference>
<dbReference type="InterPro" id="IPR050122">
    <property type="entry name" value="RTK"/>
</dbReference>